<sequence>MNQQIMLEMKKLRELQIATITQSGRGYLLTFGIIAVTAKVIIIVGMIFALQACWIQSDDYEIENSRQIFYEHWVSETTRWEEISGIPTIDFTYREENYNKVAVQSETEANSVNKISRSNLVKLPIWFGYVHLILCLIIIAGTLHAIIWWYLILQSVPYILLGFCTNDLKLCRRQCDKSLDEEYSLAVSNDLELIAKEVQGSFNSYLSILNDRPQKLKWALLSVCFSYILLLAIASISALNSFFRQVVWERSRGMLYILLYLRLITFFFKIHFISFTYCCECFEYVLQYTVYSINISYTYMVCEIEL</sequence>
<dbReference type="WBParaSite" id="EEL_0000178801-mRNA-1">
    <property type="protein sequence ID" value="EEL_0000178801-mRNA-1"/>
    <property type="gene ID" value="EEL_0000178801"/>
</dbReference>
<organism evidence="2 3">
    <name type="scientific">Elaeophora elaphi</name>
    <dbReference type="NCBI Taxonomy" id="1147741"/>
    <lineage>
        <taxon>Eukaryota</taxon>
        <taxon>Metazoa</taxon>
        <taxon>Ecdysozoa</taxon>
        <taxon>Nematoda</taxon>
        <taxon>Chromadorea</taxon>
        <taxon>Rhabditida</taxon>
        <taxon>Spirurina</taxon>
        <taxon>Spiruromorpha</taxon>
        <taxon>Filarioidea</taxon>
        <taxon>Onchocercidae</taxon>
        <taxon>Elaeophora</taxon>
    </lineage>
</organism>
<dbReference type="AlphaFoldDB" id="A0A0R3RJX9"/>
<evidence type="ECO:0000256" key="1">
    <source>
        <dbReference type="SAM" id="Phobius"/>
    </source>
</evidence>
<reference evidence="3" key="1">
    <citation type="submission" date="2017-02" db="UniProtKB">
        <authorList>
            <consortium name="WormBaseParasite"/>
        </authorList>
    </citation>
    <scope>IDENTIFICATION</scope>
</reference>
<dbReference type="Proteomes" id="UP000050640">
    <property type="component" value="Unplaced"/>
</dbReference>
<feature type="transmembrane region" description="Helical" evidence="1">
    <location>
        <begin position="27"/>
        <end position="50"/>
    </location>
</feature>
<name>A0A0R3RJX9_9BILA</name>
<keyword evidence="1" id="KW-1133">Transmembrane helix</keyword>
<protein>
    <submittedName>
        <fullName evidence="3">Uncharacterized protein</fullName>
    </submittedName>
</protein>
<evidence type="ECO:0000313" key="3">
    <source>
        <dbReference type="WBParaSite" id="EEL_0000178801-mRNA-1"/>
    </source>
</evidence>
<accession>A0A0R3RJX9</accession>
<keyword evidence="1" id="KW-0472">Membrane</keyword>
<feature type="transmembrane region" description="Helical" evidence="1">
    <location>
        <begin position="218"/>
        <end position="243"/>
    </location>
</feature>
<evidence type="ECO:0000313" key="2">
    <source>
        <dbReference type="Proteomes" id="UP000050640"/>
    </source>
</evidence>
<feature type="transmembrane region" description="Helical" evidence="1">
    <location>
        <begin position="126"/>
        <end position="151"/>
    </location>
</feature>
<keyword evidence="1" id="KW-0812">Transmembrane</keyword>
<feature type="transmembrane region" description="Helical" evidence="1">
    <location>
        <begin position="255"/>
        <end position="277"/>
    </location>
</feature>
<keyword evidence="2" id="KW-1185">Reference proteome</keyword>
<proteinExistence type="predicted"/>